<proteinExistence type="inferred from homology"/>
<evidence type="ECO:0000313" key="6">
    <source>
        <dbReference type="EMBL" id="MDL5057907.1"/>
    </source>
</evidence>
<dbReference type="SUPFAM" id="SSF75005">
    <property type="entry name" value="Arabinanase/levansucrase/invertase"/>
    <property type="match status" value="1"/>
</dbReference>
<name>A0ABT7M0W7_9CYAN</name>
<accession>A0ABT7M0W7</accession>
<gene>
    <name evidence="6" type="ORF">QQ055_10650</name>
</gene>
<comment type="pathway">
    <text evidence="1">Glycan metabolism; L-arabinan degradation.</text>
</comment>
<dbReference type="InterPro" id="IPR023296">
    <property type="entry name" value="Glyco_hydro_beta-prop_sf"/>
</dbReference>
<protein>
    <submittedName>
        <fullName evidence="6">Glycoside hydrolase family 43 protein</fullName>
    </submittedName>
</protein>
<dbReference type="PANTHER" id="PTHR43301">
    <property type="entry name" value="ARABINAN ENDO-1,5-ALPHA-L-ARABINOSIDASE"/>
    <property type="match status" value="1"/>
</dbReference>
<evidence type="ECO:0000256" key="5">
    <source>
        <dbReference type="RuleBase" id="RU361187"/>
    </source>
</evidence>
<keyword evidence="3 5" id="KW-0378">Hydrolase</keyword>
<dbReference type="RefSeq" id="WP_285964346.1">
    <property type="nucleotide sequence ID" value="NZ_JASVEJ010000040.1"/>
</dbReference>
<dbReference type="EMBL" id="JASVEJ010000040">
    <property type="protein sequence ID" value="MDL5057907.1"/>
    <property type="molecule type" value="Genomic_DNA"/>
</dbReference>
<sequence>MKNTQEIFIRDPYIVTNRDKGLYYMFGSTDPNVWQGRCEGFDYYTSRNLREWDGPFPAFKPEEFFWSHENFWAPEVHFYQGRWHMFASFKAPGVARGTQILVSDAPDKPFTPWSDGPVTPSKDECLDGTLFVDEQGKPWMVYCHEWTQIKNGTMCAIELSQDLRTALGKPVLLFDAASCSQVKRNPEENYVTDGPCLRRNRKGELLMLWSSYGQQGYFVATARAPGGQVTGPWVHDSELLVSHDAGHPMLFESLDGQLMMALHQNSAQPHDYALFYPVEEDGKGKIRLKGKAL</sequence>
<dbReference type="Proteomes" id="UP001230986">
    <property type="component" value="Unassembled WGS sequence"/>
</dbReference>
<organism evidence="6 7">
    <name type="scientific">Geitlerinema calcuttense NRMC-F 0142</name>
    <dbReference type="NCBI Taxonomy" id="2922238"/>
    <lineage>
        <taxon>Bacteria</taxon>
        <taxon>Bacillati</taxon>
        <taxon>Cyanobacteriota</taxon>
        <taxon>Cyanophyceae</taxon>
        <taxon>Geitlerinematales</taxon>
        <taxon>Geitlerinemataceae</taxon>
        <taxon>Geitlerinema</taxon>
    </lineage>
</organism>
<evidence type="ECO:0000256" key="3">
    <source>
        <dbReference type="ARBA" id="ARBA00022801"/>
    </source>
</evidence>
<dbReference type="Gene3D" id="2.115.10.20">
    <property type="entry name" value="Glycosyl hydrolase domain, family 43"/>
    <property type="match status" value="1"/>
</dbReference>
<reference evidence="6 7" key="1">
    <citation type="submission" date="2023-06" db="EMBL/GenBank/DDBJ databases">
        <title>Whole genome sequence of Oscillatoria calcuttensis NRMC-F 0142.</title>
        <authorList>
            <person name="Shakena Fathima T."/>
            <person name="Muralitharan G."/>
            <person name="Thajuddin N."/>
        </authorList>
    </citation>
    <scope>NUCLEOTIDE SEQUENCE [LARGE SCALE GENOMIC DNA]</scope>
    <source>
        <strain evidence="6 7">NRMC-F 0142</strain>
    </source>
</reference>
<dbReference type="InterPro" id="IPR050727">
    <property type="entry name" value="GH43_arabinanases"/>
</dbReference>
<comment type="caution">
    <text evidence="6">The sequence shown here is derived from an EMBL/GenBank/DDBJ whole genome shotgun (WGS) entry which is preliminary data.</text>
</comment>
<comment type="similarity">
    <text evidence="2 5">Belongs to the glycosyl hydrolase 43 family.</text>
</comment>
<evidence type="ECO:0000313" key="7">
    <source>
        <dbReference type="Proteomes" id="UP001230986"/>
    </source>
</evidence>
<dbReference type="CDD" id="cd08981">
    <property type="entry name" value="GH43_Bt1873-like"/>
    <property type="match status" value="1"/>
</dbReference>
<evidence type="ECO:0000256" key="1">
    <source>
        <dbReference type="ARBA" id="ARBA00004834"/>
    </source>
</evidence>
<dbReference type="InterPro" id="IPR006710">
    <property type="entry name" value="Glyco_hydro_43"/>
</dbReference>
<evidence type="ECO:0000256" key="2">
    <source>
        <dbReference type="ARBA" id="ARBA00009865"/>
    </source>
</evidence>
<keyword evidence="7" id="KW-1185">Reference proteome</keyword>
<dbReference type="GO" id="GO:0016787">
    <property type="term" value="F:hydrolase activity"/>
    <property type="evidence" value="ECO:0007669"/>
    <property type="project" value="UniProtKB-KW"/>
</dbReference>
<keyword evidence="4 5" id="KW-0326">Glycosidase</keyword>
<dbReference type="Pfam" id="PF04616">
    <property type="entry name" value="Glyco_hydro_43"/>
    <property type="match status" value="1"/>
</dbReference>
<evidence type="ECO:0000256" key="4">
    <source>
        <dbReference type="ARBA" id="ARBA00023295"/>
    </source>
</evidence>
<dbReference type="PANTHER" id="PTHR43301:SF3">
    <property type="entry name" value="ARABINAN ENDO-1,5-ALPHA-L-ARABINOSIDASE A-RELATED"/>
    <property type="match status" value="1"/>
</dbReference>